<name>A0A165FC80_XYLHT</name>
<proteinExistence type="predicted"/>
<feature type="region of interest" description="Disordered" evidence="1">
    <location>
        <begin position="1"/>
        <end position="73"/>
    </location>
</feature>
<evidence type="ECO:0000313" key="3">
    <source>
        <dbReference type="Proteomes" id="UP000076632"/>
    </source>
</evidence>
<dbReference type="OMA" id="SHANHAD"/>
<keyword evidence="3" id="KW-1185">Reference proteome</keyword>
<evidence type="ECO:0000313" key="2">
    <source>
        <dbReference type="EMBL" id="KZF20813.1"/>
    </source>
</evidence>
<dbReference type="RefSeq" id="XP_018186368.1">
    <property type="nucleotide sequence ID" value="XM_018335364.1"/>
</dbReference>
<dbReference type="GeneID" id="28900501"/>
<feature type="compositionally biased region" description="Basic and acidic residues" evidence="1">
    <location>
        <begin position="60"/>
        <end position="73"/>
    </location>
</feature>
<accession>A0A165FC80</accession>
<dbReference type="InParanoid" id="A0A165FC80"/>
<sequence length="73" mass="7877">MPVLPSEEVAESGIFDKVAKEPSKNTESTASDKVKAEVKDFQANPGPVIPEAKDLPPVASKEELKARSEELNK</sequence>
<organism evidence="2 3">
    <name type="scientific">Xylona heveae (strain CBS 132557 / TC161)</name>
    <dbReference type="NCBI Taxonomy" id="1328760"/>
    <lineage>
        <taxon>Eukaryota</taxon>
        <taxon>Fungi</taxon>
        <taxon>Dikarya</taxon>
        <taxon>Ascomycota</taxon>
        <taxon>Pezizomycotina</taxon>
        <taxon>Xylonomycetes</taxon>
        <taxon>Xylonales</taxon>
        <taxon>Xylonaceae</taxon>
        <taxon>Xylona</taxon>
    </lineage>
</organism>
<dbReference type="AlphaFoldDB" id="A0A165FC80"/>
<dbReference type="EMBL" id="KV407462">
    <property type="protein sequence ID" value="KZF20813.1"/>
    <property type="molecule type" value="Genomic_DNA"/>
</dbReference>
<feature type="compositionally biased region" description="Basic and acidic residues" evidence="1">
    <location>
        <begin position="17"/>
        <end position="40"/>
    </location>
</feature>
<protein>
    <submittedName>
        <fullName evidence="2">Uncharacterized protein</fullName>
    </submittedName>
</protein>
<reference evidence="2 3" key="1">
    <citation type="journal article" date="2016" name="Fungal Biol.">
        <title>The genome of Xylona heveae provides a window into fungal endophytism.</title>
        <authorList>
            <person name="Gazis R."/>
            <person name="Kuo A."/>
            <person name="Riley R."/>
            <person name="LaButti K."/>
            <person name="Lipzen A."/>
            <person name="Lin J."/>
            <person name="Amirebrahimi M."/>
            <person name="Hesse C.N."/>
            <person name="Spatafora J.W."/>
            <person name="Henrissat B."/>
            <person name="Hainaut M."/>
            <person name="Grigoriev I.V."/>
            <person name="Hibbett D.S."/>
        </authorList>
    </citation>
    <scope>NUCLEOTIDE SEQUENCE [LARGE SCALE GENOMIC DNA]</scope>
    <source>
        <strain evidence="2 3">TC161</strain>
    </source>
</reference>
<dbReference type="OrthoDB" id="2532734at2759"/>
<gene>
    <name evidence="2" type="ORF">L228DRAFT_270092</name>
</gene>
<dbReference type="Proteomes" id="UP000076632">
    <property type="component" value="Unassembled WGS sequence"/>
</dbReference>
<evidence type="ECO:0000256" key="1">
    <source>
        <dbReference type="SAM" id="MobiDB-lite"/>
    </source>
</evidence>